<comment type="caution">
    <text evidence="5">The sequence shown here is derived from an EMBL/GenBank/DDBJ whole genome shotgun (WGS) entry which is preliminary data.</text>
</comment>
<organism evidence="5 6">
    <name type="scientific">Filimonas zeae</name>
    <dbReference type="NCBI Taxonomy" id="1737353"/>
    <lineage>
        <taxon>Bacteria</taxon>
        <taxon>Pseudomonadati</taxon>
        <taxon>Bacteroidota</taxon>
        <taxon>Chitinophagia</taxon>
        <taxon>Chitinophagales</taxon>
        <taxon>Chitinophagaceae</taxon>
        <taxon>Filimonas</taxon>
    </lineage>
</organism>
<dbReference type="PANTHER" id="PTHR33204">
    <property type="entry name" value="TRANSCRIPTIONAL REGULATOR, MARR FAMILY"/>
    <property type="match status" value="1"/>
</dbReference>
<keyword evidence="6" id="KW-1185">Reference proteome</keyword>
<dbReference type="RefSeq" id="WP_188957065.1">
    <property type="nucleotide sequence ID" value="NZ_BMIB01000005.1"/>
</dbReference>
<proteinExistence type="predicted"/>
<evidence type="ECO:0000256" key="3">
    <source>
        <dbReference type="ARBA" id="ARBA00023163"/>
    </source>
</evidence>
<reference evidence="5" key="2">
    <citation type="submission" date="2020-09" db="EMBL/GenBank/DDBJ databases">
        <authorList>
            <person name="Sun Q."/>
            <person name="Zhou Y."/>
        </authorList>
    </citation>
    <scope>NUCLEOTIDE SEQUENCE</scope>
    <source>
        <strain evidence="5">CGMCC 1.15290</strain>
    </source>
</reference>
<dbReference type="PANTHER" id="PTHR33204:SF29">
    <property type="entry name" value="TRANSCRIPTIONAL REGULATOR"/>
    <property type="match status" value="1"/>
</dbReference>
<gene>
    <name evidence="5" type="ORF">GCM10011379_46960</name>
</gene>
<sequence length="123" mass="14330">MISEKLSAPECTKHLMAVRDALDVINGKWKIQIIIALWEGNTRFKDIERRIPKITARMLSKELKDLECHQLVKRTVYDTLPVSVEYTATPHAQTLYPVIEELKKWGNLHRKKILEKQQVPELA</sequence>
<dbReference type="PROSITE" id="PS51118">
    <property type="entry name" value="HTH_HXLR"/>
    <property type="match status" value="1"/>
</dbReference>
<dbReference type="InterPro" id="IPR036390">
    <property type="entry name" value="WH_DNA-bd_sf"/>
</dbReference>
<name>A0A917J429_9BACT</name>
<dbReference type="AlphaFoldDB" id="A0A917J429"/>
<dbReference type="EMBL" id="BMIB01000005">
    <property type="protein sequence ID" value="GGH78704.1"/>
    <property type="molecule type" value="Genomic_DNA"/>
</dbReference>
<keyword evidence="3" id="KW-0804">Transcription</keyword>
<dbReference type="InterPro" id="IPR002577">
    <property type="entry name" value="HTH_HxlR"/>
</dbReference>
<evidence type="ECO:0000259" key="4">
    <source>
        <dbReference type="PROSITE" id="PS51118"/>
    </source>
</evidence>
<dbReference type="Proteomes" id="UP000627292">
    <property type="component" value="Unassembled WGS sequence"/>
</dbReference>
<keyword evidence="2" id="KW-0238">DNA-binding</keyword>
<dbReference type="SUPFAM" id="SSF46785">
    <property type="entry name" value="Winged helix' DNA-binding domain"/>
    <property type="match status" value="1"/>
</dbReference>
<dbReference type="GO" id="GO:0003677">
    <property type="term" value="F:DNA binding"/>
    <property type="evidence" value="ECO:0007669"/>
    <property type="project" value="UniProtKB-KW"/>
</dbReference>
<evidence type="ECO:0000313" key="5">
    <source>
        <dbReference type="EMBL" id="GGH78704.1"/>
    </source>
</evidence>
<evidence type="ECO:0000256" key="1">
    <source>
        <dbReference type="ARBA" id="ARBA00023015"/>
    </source>
</evidence>
<accession>A0A917J429</accession>
<evidence type="ECO:0000313" key="6">
    <source>
        <dbReference type="Proteomes" id="UP000627292"/>
    </source>
</evidence>
<dbReference type="Gene3D" id="1.10.10.10">
    <property type="entry name" value="Winged helix-like DNA-binding domain superfamily/Winged helix DNA-binding domain"/>
    <property type="match status" value="1"/>
</dbReference>
<feature type="domain" description="HTH hxlR-type" evidence="4">
    <location>
        <begin position="11"/>
        <end position="114"/>
    </location>
</feature>
<keyword evidence="1" id="KW-0805">Transcription regulation</keyword>
<dbReference type="InterPro" id="IPR036388">
    <property type="entry name" value="WH-like_DNA-bd_sf"/>
</dbReference>
<dbReference type="Pfam" id="PF01638">
    <property type="entry name" value="HxlR"/>
    <property type="match status" value="1"/>
</dbReference>
<reference evidence="5" key="1">
    <citation type="journal article" date="2014" name="Int. J. Syst. Evol. Microbiol.">
        <title>Complete genome sequence of Corynebacterium casei LMG S-19264T (=DSM 44701T), isolated from a smear-ripened cheese.</title>
        <authorList>
            <consortium name="US DOE Joint Genome Institute (JGI-PGF)"/>
            <person name="Walter F."/>
            <person name="Albersmeier A."/>
            <person name="Kalinowski J."/>
            <person name="Ruckert C."/>
        </authorList>
    </citation>
    <scope>NUCLEOTIDE SEQUENCE</scope>
    <source>
        <strain evidence="5">CGMCC 1.15290</strain>
    </source>
</reference>
<protein>
    <submittedName>
        <fullName evidence="5">Transcriptional regulator</fullName>
    </submittedName>
</protein>
<evidence type="ECO:0000256" key="2">
    <source>
        <dbReference type="ARBA" id="ARBA00023125"/>
    </source>
</evidence>